<reference evidence="2 3" key="1">
    <citation type="submission" date="2024-10" db="EMBL/GenBank/DDBJ databases">
        <title>Updated reference genomes for cyclostephanoid diatoms.</title>
        <authorList>
            <person name="Roberts W.R."/>
            <person name="Alverson A.J."/>
        </authorList>
    </citation>
    <scope>NUCLEOTIDE SEQUENCE [LARGE SCALE GENOMIC DNA]</scope>
    <source>
        <strain evidence="2 3">AJA010-31</strain>
    </source>
</reference>
<protein>
    <submittedName>
        <fullName evidence="2">Uncharacterized protein</fullName>
    </submittedName>
</protein>
<keyword evidence="3" id="KW-1185">Reference proteome</keyword>
<dbReference type="Proteomes" id="UP001530400">
    <property type="component" value="Unassembled WGS sequence"/>
</dbReference>
<dbReference type="PANTHER" id="PTHR11929:SF194">
    <property type="entry name" value="ALPHA-(1,3)-FUCOSYLTRANSFERASE 10"/>
    <property type="match status" value="1"/>
</dbReference>
<evidence type="ECO:0000313" key="3">
    <source>
        <dbReference type="Proteomes" id="UP001530400"/>
    </source>
</evidence>
<dbReference type="Gene3D" id="3.40.50.11660">
    <property type="entry name" value="Glycosyl transferase family 10, C-terminal domain"/>
    <property type="match status" value="1"/>
</dbReference>
<proteinExistence type="predicted"/>
<dbReference type="AlphaFoldDB" id="A0ABD3NAI3"/>
<gene>
    <name evidence="2" type="ORF">ACHAWO_004136</name>
</gene>
<sequence length="304" mass="36012">MNGEWRYGIYWPLYFGQRFMRSITERPALMNVRGEVVWRANYDSGHDVDFVWDRHTENPSSESFHHSLHDTSQKSREDEELQYDKFCSFLIRSDPNSLVSMFQRKNYDIEAIVRHIFFKRLSEYKPCSRLMKFNGNPYNSYRCFYGAKFHITMENSQLSGCISEKVFNGALGGGIPIYFGAPDIGSYINEKSFVHFNINRTVIKDMQYYYPRVKKPRPFMFIRSSLEMDMYPTEQELLDWADGFLRKELEPCVQRVIKLDKNESDFREVLREPLITNPEVVNGMSPLLGIKLVYDVLKKWSHLM</sequence>
<organism evidence="2 3">
    <name type="scientific">Cyclotella atomus</name>
    <dbReference type="NCBI Taxonomy" id="382360"/>
    <lineage>
        <taxon>Eukaryota</taxon>
        <taxon>Sar</taxon>
        <taxon>Stramenopiles</taxon>
        <taxon>Ochrophyta</taxon>
        <taxon>Bacillariophyta</taxon>
        <taxon>Coscinodiscophyceae</taxon>
        <taxon>Thalassiosirophycidae</taxon>
        <taxon>Stephanodiscales</taxon>
        <taxon>Stephanodiscaceae</taxon>
        <taxon>Cyclotella</taxon>
    </lineage>
</organism>
<name>A0ABD3NAI3_9STRA</name>
<dbReference type="InterPro" id="IPR038577">
    <property type="entry name" value="GT10-like_C_sf"/>
</dbReference>
<evidence type="ECO:0000313" key="2">
    <source>
        <dbReference type="EMBL" id="KAL3772997.1"/>
    </source>
</evidence>
<dbReference type="PANTHER" id="PTHR11929">
    <property type="entry name" value="ALPHA- 1,3 -FUCOSYLTRANSFERASE"/>
    <property type="match status" value="1"/>
</dbReference>
<comment type="pathway">
    <text evidence="1">Protein modification; protein glycosylation.</text>
</comment>
<dbReference type="InterPro" id="IPR001503">
    <property type="entry name" value="Glyco_trans_10"/>
</dbReference>
<dbReference type="EMBL" id="JALLPJ020001252">
    <property type="protein sequence ID" value="KAL3772997.1"/>
    <property type="molecule type" value="Genomic_DNA"/>
</dbReference>
<accession>A0ABD3NAI3</accession>
<comment type="caution">
    <text evidence="2">The sequence shown here is derived from an EMBL/GenBank/DDBJ whole genome shotgun (WGS) entry which is preliminary data.</text>
</comment>
<evidence type="ECO:0000256" key="1">
    <source>
        <dbReference type="ARBA" id="ARBA00004922"/>
    </source>
</evidence>
<dbReference type="SUPFAM" id="SSF53756">
    <property type="entry name" value="UDP-Glycosyltransferase/glycogen phosphorylase"/>
    <property type="match status" value="1"/>
</dbReference>